<keyword evidence="3 6" id="KW-0812">Transmembrane</keyword>
<evidence type="ECO:0000256" key="5">
    <source>
        <dbReference type="ARBA" id="ARBA00023136"/>
    </source>
</evidence>
<feature type="transmembrane region" description="Helical" evidence="6">
    <location>
        <begin position="222"/>
        <end position="241"/>
    </location>
</feature>
<dbReference type="GO" id="GO:0035435">
    <property type="term" value="P:phosphate ion transmembrane transport"/>
    <property type="evidence" value="ECO:0007669"/>
    <property type="project" value="TreeGrafter"/>
</dbReference>
<evidence type="ECO:0000256" key="1">
    <source>
        <dbReference type="ARBA" id="ARBA00004141"/>
    </source>
</evidence>
<feature type="transmembrane region" description="Helical" evidence="6">
    <location>
        <begin position="486"/>
        <end position="506"/>
    </location>
</feature>
<keyword evidence="5 6" id="KW-0472">Membrane</keyword>
<feature type="coiled-coil region" evidence="7">
    <location>
        <begin position="641"/>
        <end position="668"/>
    </location>
</feature>
<keyword evidence="7" id="KW-0175">Coiled coil</keyword>
<name>A0A4R9FMY1_9LEPT</name>
<accession>A0A4R9FMY1</accession>
<dbReference type="GO" id="GO:0005315">
    <property type="term" value="F:phosphate transmembrane transporter activity"/>
    <property type="evidence" value="ECO:0007669"/>
    <property type="project" value="InterPro"/>
</dbReference>
<dbReference type="PANTHER" id="PTHR11101:SF16">
    <property type="entry name" value="PHOSPHATE TRANSPORTER"/>
    <property type="match status" value="1"/>
</dbReference>
<dbReference type="AlphaFoldDB" id="A0A4R9FMY1"/>
<protein>
    <recommendedName>
        <fullName evidence="6">Phosphate transporter</fullName>
    </recommendedName>
</protein>
<dbReference type="InterPro" id="IPR038078">
    <property type="entry name" value="PhoU-like_sf"/>
</dbReference>
<feature type="transmembrane region" description="Helical" evidence="6">
    <location>
        <begin position="76"/>
        <end position="97"/>
    </location>
</feature>
<sequence>MDFFLIIVGVMGLLGVMDLLVGVSNDAVNFTNSAVGSRAASRKIILTVSAFGILLGALSSSGMMEVARKGIFHPEFFSLAELMFLFLAVMISDIVLLDLYNTLGLPTSTTVSLVFELLGASLVLAILKTDTLNEAFKIINSESALKIIFGIALSVILAFFAGLVLMFLFRLLFTFRLDKTLKWFGGIFSGLSITVVIFFILLTAMKGSAVISKESMTWVQANFQNILLFSFLGFSLLFQALILSGVNVLKLVVLFGTGALAMAFASNDLVNFIGVPIASLQTHELIKAAAGDANTMASGLGKEVFTDNRLLLGAAAIMIIALFKSKKAETVTRTEVSLGSQGETLEAYQTSLGARVFVQIALGIYTPIRAILPAGVRNWIGSRFKQIGPLELVRLHESDAFDLLRASVNILIASALILFGTVQKLPLSTTFVTFMVAMGTSLADGAWQKENAVNRVSGVLTVIGGWFMTAIFASITGGLIAAAFYFFGFAAVVVALVFTLFIVIAFNRIHKKRKAEYDDTLEKLVLLSKHPEKALSRSVSSLLANLLLAKKAMNTLSSGYMNGKKKDFKQAAKILKNLKKNYENSISGFLSLVDKHFEESEYQAIHPFTNALGYIDRIAENLTNILRSSSEKIDRFQTGLTKDEKEDLKELRKLAEDLFELLSEADKVPGLVEKARSGKRTKELEDIKVRIYKNQMKRIHKGDSRLKSSVTYFVVVEELVDINENLFGLAEELLWVLPWVESKKKQLLKANLNNGHKLEFPKDKKGKNKKKKKK</sequence>
<evidence type="ECO:0000313" key="8">
    <source>
        <dbReference type="EMBL" id="TGJ99409.1"/>
    </source>
</evidence>
<comment type="caution">
    <text evidence="8">The sequence shown here is derived from an EMBL/GenBank/DDBJ whole genome shotgun (WGS) entry which is preliminary data.</text>
</comment>
<keyword evidence="9" id="KW-1185">Reference proteome</keyword>
<proteinExistence type="inferred from homology"/>
<dbReference type="GO" id="GO:0016020">
    <property type="term" value="C:membrane"/>
    <property type="evidence" value="ECO:0007669"/>
    <property type="project" value="UniProtKB-SubCell"/>
</dbReference>
<feature type="transmembrane region" description="Helical" evidence="6">
    <location>
        <begin position="6"/>
        <end position="23"/>
    </location>
</feature>
<keyword evidence="2 6" id="KW-0813">Transport</keyword>
<feature type="transmembrane region" description="Helical" evidence="6">
    <location>
        <begin position="147"/>
        <end position="169"/>
    </location>
</feature>
<dbReference type="Proteomes" id="UP000297453">
    <property type="component" value="Unassembled WGS sequence"/>
</dbReference>
<evidence type="ECO:0000313" key="9">
    <source>
        <dbReference type="Proteomes" id="UP000297453"/>
    </source>
</evidence>
<feature type="transmembrane region" description="Helical" evidence="6">
    <location>
        <begin position="304"/>
        <end position="323"/>
    </location>
</feature>
<reference evidence="8" key="1">
    <citation type="journal article" date="2019" name="PLoS Negl. Trop. Dis.">
        <title>Revisiting the worldwide diversity of Leptospira species in the environment.</title>
        <authorList>
            <person name="Vincent A.T."/>
            <person name="Schiettekatte O."/>
            <person name="Bourhy P."/>
            <person name="Veyrier F.J."/>
            <person name="Picardeau M."/>
        </authorList>
    </citation>
    <scope>NUCLEOTIDE SEQUENCE [LARGE SCALE GENOMIC DNA]</scope>
    <source>
        <strain evidence="8">SSS9</strain>
    </source>
</reference>
<feature type="transmembrane region" description="Helical" evidence="6">
    <location>
        <begin position="109"/>
        <end position="127"/>
    </location>
</feature>
<keyword evidence="4 6" id="KW-1133">Transmembrane helix</keyword>
<dbReference type="Gene3D" id="1.20.58.220">
    <property type="entry name" value="Phosphate transport system protein phou homolog 2, domain 2"/>
    <property type="match status" value="1"/>
</dbReference>
<organism evidence="8 9">
    <name type="scientific">Leptospira semungkisensis</name>
    <dbReference type="NCBI Taxonomy" id="2484985"/>
    <lineage>
        <taxon>Bacteria</taxon>
        <taxon>Pseudomonadati</taxon>
        <taxon>Spirochaetota</taxon>
        <taxon>Spirochaetia</taxon>
        <taxon>Leptospirales</taxon>
        <taxon>Leptospiraceae</taxon>
        <taxon>Leptospira</taxon>
    </lineage>
</organism>
<dbReference type="RefSeq" id="WP_135589501.1">
    <property type="nucleotide sequence ID" value="NZ_RQEP01000019.1"/>
</dbReference>
<evidence type="ECO:0000256" key="7">
    <source>
        <dbReference type="SAM" id="Coils"/>
    </source>
</evidence>
<feature type="transmembrane region" description="Helical" evidence="6">
    <location>
        <begin position="44"/>
        <end position="64"/>
    </location>
</feature>
<dbReference type="Pfam" id="PF01384">
    <property type="entry name" value="PHO4"/>
    <property type="match status" value="1"/>
</dbReference>
<comment type="subcellular location">
    <subcellularLocation>
        <location evidence="1 6">Membrane</location>
        <topology evidence="1 6">Multi-pass membrane protein</topology>
    </subcellularLocation>
</comment>
<feature type="transmembrane region" description="Helical" evidence="6">
    <location>
        <begin position="459"/>
        <end position="480"/>
    </location>
</feature>
<dbReference type="EMBL" id="RQEP01000019">
    <property type="protein sequence ID" value="TGJ99409.1"/>
    <property type="molecule type" value="Genomic_DNA"/>
</dbReference>
<comment type="similarity">
    <text evidence="6">Belongs to the inorganic phosphate transporter (PiT) (TC 2.A.20) family.</text>
</comment>
<evidence type="ECO:0000256" key="4">
    <source>
        <dbReference type="ARBA" id="ARBA00022989"/>
    </source>
</evidence>
<gene>
    <name evidence="8" type="ORF">EHO59_16235</name>
</gene>
<feature type="transmembrane region" description="Helical" evidence="6">
    <location>
        <begin position="248"/>
        <end position="266"/>
    </location>
</feature>
<dbReference type="InterPro" id="IPR001204">
    <property type="entry name" value="Phos_transporter"/>
</dbReference>
<dbReference type="PANTHER" id="PTHR11101">
    <property type="entry name" value="PHOSPHATE TRANSPORTER"/>
    <property type="match status" value="1"/>
</dbReference>
<evidence type="ECO:0000256" key="6">
    <source>
        <dbReference type="RuleBase" id="RU363058"/>
    </source>
</evidence>
<dbReference type="OrthoDB" id="9779554at2"/>
<evidence type="ECO:0000256" key="2">
    <source>
        <dbReference type="ARBA" id="ARBA00022448"/>
    </source>
</evidence>
<evidence type="ECO:0000256" key="3">
    <source>
        <dbReference type="ARBA" id="ARBA00022692"/>
    </source>
</evidence>
<feature type="transmembrane region" description="Helical" evidence="6">
    <location>
        <begin position="181"/>
        <end position="202"/>
    </location>
</feature>
<dbReference type="SUPFAM" id="SSF109755">
    <property type="entry name" value="PhoU-like"/>
    <property type="match status" value="1"/>
</dbReference>
<keyword evidence="6" id="KW-0592">Phosphate transport</keyword>